<proteinExistence type="predicted"/>
<name>A0ABZ2NBN6_9BACI</name>
<dbReference type="Proteomes" id="UP001387364">
    <property type="component" value="Plasmid unnamed2"/>
</dbReference>
<keyword evidence="3" id="KW-1185">Reference proteome</keyword>
<evidence type="ECO:0000313" key="2">
    <source>
        <dbReference type="EMBL" id="WXB95046.1"/>
    </source>
</evidence>
<dbReference type="SMART" id="SM00530">
    <property type="entry name" value="HTH_XRE"/>
    <property type="match status" value="1"/>
</dbReference>
<evidence type="ECO:0000313" key="3">
    <source>
        <dbReference type="Proteomes" id="UP001387364"/>
    </source>
</evidence>
<sequence>MKTNEAVIRKMKAWLKEQGHSYQWLAHELGVSKSLVGHMLSGERTLLPKRIEEFARVMNVSVTELVKNEVAQSGPLTYQLRGKLSNRRSKRELDTLLFAIEDYVGLKEQVRE</sequence>
<accession>A0ABZ2NBN6</accession>
<dbReference type="InterPro" id="IPR010982">
    <property type="entry name" value="Lambda_DNA-bd_dom_sf"/>
</dbReference>
<dbReference type="InterPro" id="IPR001387">
    <property type="entry name" value="Cro/C1-type_HTH"/>
</dbReference>
<dbReference type="PROSITE" id="PS50943">
    <property type="entry name" value="HTH_CROC1"/>
    <property type="match status" value="1"/>
</dbReference>
<dbReference type="Gene3D" id="1.10.260.40">
    <property type="entry name" value="lambda repressor-like DNA-binding domains"/>
    <property type="match status" value="1"/>
</dbReference>
<evidence type="ECO:0000259" key="1">
    <source>
        <dbReference type="PROSITE" id="PS50943"/>
    </source>
</evidence>
<organism evidence="2 3">
    <name type="scientific">Bacillus kandeliae</name>
    <dbReference type="NCBI Taxonomy" id="3129297"/>
    <lineage>
        <taxon>Bacteria</taxon>
        <taxon>Bacillati</taxon>
        <taxon>Bacillota</taxon>
        <taxon>Bacilli</taxon>
        <taxon>Bacillales</taxon>
        <taxon>Bacillaceae</taxon>
        <taxon>Bacillus</taxon>
    </lineage>
</organism>
<dbReference type="Pfam" id="PF01381">
    <property type="entry name" value="HTH_3"/>
    <property type="match status" value="1"/>
</dbReference>
<dbReference type="EMBL" id="CP147406">
    <property type="protein sequence ID" value="WXB95046.1"/>
    <property type="molecule type" value="Genomic_DNA"/>
</dbReference>
<geneLocation type="plasmid" evidence="2 3">
    <name>unnamed2</name>
</geneLocation>
<reference evidence="2 3" key="1">
    <citation type="submission" date="2024-02" db="EMBL/GenBank/DDBJ databases">
        <title>Seven novel Bacillus-like species.</title>
        <authorList>
            <person name="Liu G."/>
        </authorList>
    </citation>
    <scope>NUCLEOTIDE SEQUENCE [LARGE SCALE GENOMIC DNA]</scope>
    <source>
        <strain evidence="2 3">FJAT-52991</strain>
        <plasmid evidence="2 3">unnamed2</plasmid>
    </source>
</reference>
<dbReference type="SUPFAM" id="SSF47413">
    <property type="entry name" value="lambda repressor-like DNA-binding domains"/>
    <property type="match status" value="1"/>
</dbReference>
<keyword evidence="2" id="KW-0614">Plasmid</keyword>
<feature type="domain" description="HTH cro/C1-type" evidence="1">
    <location>
        <begin position="25"/>
        <end position="65"/>
    </location>
</feature>
<gene>
    <name evidence="2" type="ORF">WDJ61_18900</name>
</gene>
<protein>
    <submittedName>
        <fullName evidence="2">Helix-turn-helix transcriptional regulator</fullName>
    </submittedName>
</protein>
<dbReference type="CDD" id="cd00093">
    <property type="entry name" value="HTH_XRE"/>
    <property type="match status" value="1"/>
</dbReference>
<dbReference type="RefSeq" id="WP_338754935.1">
    <property type="nucleotide sequence ID" value="NZ_CP147406.1"/>
</dbReference>